<dbReference type="InterPro" id="IPR036249">
    <property type="entry name" value="Thioredoxin-like_sf"/>
</dbReference>
<dbReference type="InterPro" id="IPR052565">
    <property type="entry name" value="Glutaredoxin-like_YDR286C"/>
</dbReference>
<keyword evidence="3" id="KW-1185">Reference proteome</keyword>
<dbReference type="OMA" id="WYERYQF"/>
<dbReference type="InParanoid" id="A0A1X7UM43"/>
<sequence>MAARFLSSFSRQLPVLTFFTKQGGCSLCEEARTILDKYKDQFVYEEVCIDTSEGAKWYEAYKHDIPVLHINGRYLMKHRINEDKLLEALSSK</sequence>
<dbReference type="AlphaFoldDB" id="A0A1X7UM43"/>
<dbReference type="STRING" id="400682.A0A1X7UM43"/>
<accession>A0A1X7UM43</accession>
<dbReference type="EnsemblMetazoa" id="Aqu2.1.29055_001">
    <property type="protein sequence ID" value="Aqu2.1.29055_001"/>
    <property type="gene ID" value="Aqu2.1.29055"/>
</dbReference>
<proteinExistence type="inferred from homology"/>
<dbReference type="PANTHER" id="PTHR33558:SF1">
    <property type="entry name" value="GLUTAREDOXIN-LIKE PROTEIN C5ORF63 HOMOLOG"/>
    <property type="match status" value="1"/>
</dbReference>
<keyword evidence="1" id="KW-0813">Transport</keyword>
<name>A0A1X7UM43_AMPQE</name>
<comment type="similarity">
    <text evidence="1">Belongs to the glutaredoxin family.</text>
</comment>
<organism evidence="2">
    <name type="scientific">Amphimedon queenslandica</name>
    <name type="common">Sponge</name>
    <dbReference type="NCBI Taxonomy" id="400682"/>
    <lineage>
        <taxon>Eukaryota</taxon>
        <taxon>Metazoa</taxon>
        <taxon>Porifera</taxon>
        <taxon>Demospongiae</taxon>
        <taxon>Heteroscleromorpha</taxon>
        <taxon>Haplosclerida</taxon>
        <taxon>Niphatidae</taxon>
        <taxon>Amphimedon</taxon>
    </lineage>
</organism>
<dbReference type="PANTHER" id="PTHR33558">
    <property type="entry name" value="GLUTAREDOXIN-LIKE PROTEIN C5ORF63 HOMOLOG"/>
    <property type="match status" value="1"/>
</dbReference>
<evidence type="ECO:0000313" key="2">
    <source>
        <dbReference type="EnsemblMetazoa" id="Aqu2.1.29055_001"/>
    </source>
</evidence>
<dbReference type="Pfam" id="PF05768">
    <property type="entry name" value="Glrx-like"/>
    <property type="match status" value="1"/>
</dbReference>
<keyword evidence="1" id="KW-0249">Electron transport</keyword>
<evidence type="ECO:0000256" key="1">
    <source>
        <dbReference type="RuleBase" id="RU363082"/>
    </source>
</evidence>
<dbReference type="InterPro" id="IPR008554">
    <property type="entry name" value="Glutaredoxin-like"/>
</dbReference>
<dbReference type="KEGG" id="aqu:105313083"/>
<dbReference type="EnsemblMetazoa" id="XM_011406227.2">
    <property type="protein sequence ID" value="XP_011404529.1"/>
    <property type="gene ID" value="LOC105313083"/>
</dbReference>
<dbReference type="Proteomes" id="UP000007879">
    <property type="component" value="Unassembled WGS sequence"/>
</dbReference>
<reference evidence="2" key="2">
    <citation type="submission" date="2017-05" db="UniProtKB">
        <authorList>
            <consortium name="EnsemblMetazoa"/>
        </authorList>
    </citation>
    <scope>IDENTIFICATION</scope>
</reference>
<dbReference type="SUPFAM" id="SSF52833">
    <property type="entry name" value="Thioredoxin-like"/>
    <property type="match status" value="1"/>
</dbReference>
<reference evidence="3" key="1">
    <citation type="journal article" date="2010" name="Nature">
        <title>The Amphimedon queenslandica genome and the evolution of animal complexity.</title>
        <authorList>
            <person name="Srivastava M."/>
            <person name="Simakov O."/>
            <person name="Chapman J."/>
            <person name="Fahey B."/>
            <person name="Gauthier M.E."/>
            <person name="Mitros T."/>
            <person name="Richards G.S."/>
            <person name="Conaco C."/>
            <person name="Dacre M."/>
            <person name="Hellsten U."/>
            <person name="Larroux C."/>
            <person name="Putnam N.H."/>
            <person name="Stanke M."/>
            <person name="Adamska M."/>
            <person name="Darling A."/>
            <person name="Degnan S.M."/>
            <person name="Oakley T.H."/>
            <person name="Plachetzki D.C."/>
            <person name="Zhai Y."/>
            <person name="Adamski M."/>
            <person name="Calcino A."/>
            <person name="Cummins S.F."/>
            <person name="Goodstein D.M."/>
            <person name="Harris C."/>
            <person name="Jackson D.J."/>
            <person name="Leys S.P."/>
            <person name="Shu S."/>
            <person name="Woodcroft B.J."/>
            <person name="Vervoort M."/>
            <person name="Kosik K.S."/>
            <person name="Manning G."/>
            <person name="Degnan B.M."/>
            <person name="Rokhsar D.S."/>
        </authorList>
    </citation>
    <scope>NUCLEOTIDE SEQUENCE [LARGE SCALE GENOMIC DNA]</scope>
</reference>
<dbReference type="Gene3D" id="3.40.30.10">
    <property type="entry name" value="Glutaredoxin"/>
    <property type="match status" value="1"/>
</dbReference>
<evidence type="ECO:0000313" key="3">
    <source>
        <dbReference type="Proteomes" id="UP000007879"/>
    </source>
</evidence>
<protein>
    <recommendedName>
        <fullName evidence="1">Glutaredoxin-like protein</fullName>
    </recommendedName>
</protein>
<dbReference type="OrthoDB" id="429967at2759"/>
<gene>
    <name evidence="2" type="primary">105313083</name>
</gene>
<dbReference type="eggNOG" id="ENOG502S912">
    <property type="taxonomic scope" value="Eukaryota"/>
</dbReference>